<dbReference type="PANTHER" id="PTHR47894:SF1">
    <property type="entry name" value="HTH-TYPE TRANSCRIPTIONAL REGULATOR VQSM"/>
    <property type="match status" value="1"/>
</dbReference>
<dbReference type="OrthoDB" id="5722175at2"/>
<dbReference type="Pfam" id="PF12833">
    <property type="entry name" value="HTH_18"/>
    <property type="match status" value="1"/>
</dbReference>
<dbReference type="GO" id="GO:0000976">
    <property type="term" value="F:transcription cis-regulatory region binding"/>
    <property type="evidence" value="ECO:0007669"/>
    <property type="project" value="TreeGrafter"/>
</dbReference>
<name>A0A4R7JT57_9GAMM</name>
<proteinExistence type="predicted"/>
<dbReference type="Gene3D" id="1.10.10.60">
    <property type="entry name" value="Homeodomain-like"/>
    <property type="match status" value="1"/>
</dbReference>
<evidence type="ECO:0000256" key="2">
    <source>
        <dbReference type="ARBA" id="ARBA00023125"/>
    </source>
</evidence>
<dbReference type="RefSeq" id="WP_133735858.1">
    <property type="nucleotide sequence ID" value="NZ_SOAX01000003.1"/>
</dbReference>
<dbReference type="InterPro" id="IPR009057">
    <property type="entry name" value="Homeodomain-like_sf"/>
</dbReference>
<dbReference type="InterPro" id="IPR032687">
    <property type="entry name" value="AraC-type_N"/>
</dbReference>
<dbReference type="EMBL" id="SOAX01000003">
    <property type="protein sequence ID" value="TDT41492.1"/>
    <property type="molecule type" value="Genomic_DNA"/>
</dbReference>
<comment type="caution">
    <text evidence="5">The sequence shown here is derived from an EMBL/GenBank/DDBJ whole genome shotgun (WGS) entry which is preliminary data.</text>
</comment>
<keyword evidence="6" id="KW-1185">Reference proteome</keyword>
<evidence type="ECO:0000313" key="5">
    <source>
        <dbReference type="EMBL" id="TDT41492.1"/>
    </source>
</evidence>
<organism evidence="5 6">
    <name type="scientific">Halospina denitrificans</name>
    <dbReference type="NCBI Taxonomy" id="332522"/>
    <lineage>
        <taxon>Bacteria</taxon>
        <taxon>Pseudomonadati</taxon>
        <taxon>Pseudomonadota</taxon>
        <taxon>Gammaproteobacteria</taxon>
        <taxon>Halospina</taxon>
    </lineage>
</organism>
<evidence type="ECO:0000313" key="6">
    <source>
        <dbReference type="Proteomes" id="UP000295830"/>
    </source>
</evidence>
<evidence type="ECO:0000256" key="1">
    <source>
        <dbReference type="ARBA" id="ARBA00023015"/>
    </source>
</evidence>
<feature type="domain" description="HTH araC/xylS-type" evidence="4">
    <location>
        <begin position="244"/>
        <end position="341"/>
    </location>
</feature>
<keyword evidence="2 5" id="KW-0238">DNA-binding</keyword>
<dbReference type="Pfam" id="PF12625">
    <property type="entry name" value="Arabinose_bd"/>
    <property type="match status" value="1"/>
</dbReference>
<keyword evidence="1" id="KW-0805">Transcription regulation</keyword>
<dbReference type="GO" id="GO:0005829">
    <property type="term" value="C:cytosol"/>
    <property type="evidence" value="ECO:0007669"/>
    <property type="project" value="TreeGrafter"/>
</dbReference>
<dbReference type="GO" id="GO:0003700">
    <property type="term" value="F:DNA-binding transcription factor activity"/>
    <property type="evidence" value="ECO:0007669"/>
    <property type="project" value="InterPro"/>
</dbReference>
<evidence type="ECO:0000259" key="4">
    <source>
        <dbReference type="PROSITE" id="PS01124"/>
    </source>
</evidence>
<sequence length="343" mass="39384">MDVPAQSGQDNQAYHVPILPPRYVQHFLRFMEARGIGPQALLEGTGLTEEGLSQPHAGVNMNQLLALIGRAADLVEDETAAFEFGKELDLAAHGLVGAAMLWQNDYFRLVEMIVEYERVCLPIQDLVLTMHGADLHIQLNDLWDLGRIRPFMVRIYMGSIYELSRHVCREMTFEFDFRTRLSASDWQAVAPEAALSFNVGITRAVIRPTQSMVRDLRTDLPSFIARLHSRRQMEADEDMDNTRRQVREQIFRNPGSDCTLEKIADQLGMTPRSLRRHLRAEDCSFRELRNEIRRIYAERYISDTRLPLSLIAQKLGFSDQASFTRAYRAWTGRTPGETRRGEQ</sequence>
<dbReference type="SUPFAM" id="SSF46689">
    <property type="entry name" value="Homeodomain-like"/>
    <property type="match status" value="1"/>
</dbReference>
<dbReference type="PANTHER" id="PTHR47894">
    <property type="entry name" value="HTH-TYPE TRANSCRIPTIONAL REGULATOR GADX"/>
    <property type="match status" value="1"/>
</dbReference>
<accession>A0A4R7JT57</accession>
<dbReference type="AlphaFoldDB" id="A0A4R7JT57"/>
<reference evidence="5 6" key="1">
    <citation type="submission" date="2019-03" db="EMBL/GenBank/DDBJ databases">
        <title>Genomic Encyclopedia of Type Strains, Phase IV (KMG-IV): sequencing the most valuable type-strain genomes for metagenomic binning, comparative biology and taxonomic classification.</title>
        <authorList>
            <person name="Goeker M."/>
        </authorList>
    </citation>
    <scope>NUCLEOTIDE SEQUENCE [LARGE SCALE GENOMIC DNA]</scope>
    <source>
        <strain evidence="5 6">DSM 15505</strain>
    </source>
</reference>
<dbReference type="Proteomes" id="UP000295830">
    <property type="component" value="Unassembled WGS sequence"/>
</dbReference>
<dbReference type="PROSITE" id="PS01124">
    <property type="entry name" value="HTH_ARAC_FAMILY_2"/>
    <property type="match status" value="1"/>
</dbReference>
<dbReference type="SMART" id="SM00342">
    <property type="entry name" value="HTH_ARAC"/>
    <property type="match status" value="1"/>
</dbReference>
<dbReference type="InterPro" id="IPR018060">
    <property type="entry name" value="HTH_AraC"/>
</dbReference>
<gene>
    <name evidence="5" type="ORF">DES49_1587</name>
</gene>
<keyword evidence="3" id="KW-0804">Transcription</keyword>
<protein>
    <submittedName>
        <fullName evidence="5">AraC-like DNA-binding protein</fullName>
    </submittedName>
</protein>
<evidence type="ECO:0000256" key="3">
    <source>
        <dbReference type="ARBA" id="ARBA00023163"/>
    </source>
</evidence>